<dbReference type="Gene3D" id="3.10.490.10">
    <property type="entry name" value="Gamma-glutamyl cyclotransferase-like"/>
    <property type="match status" value="1"/>
</dbReference>
<gene>
    <name evidence="2" type="ORF">D3877_03275</name>
</gene>
<evidence type="ECO:0000313" key="2">
    <source>
        <dbReference type="EMBL" id="RJF83682.1"/>
    </source>
</evidence>
<dbReference type="EMBL" id="QYUL01000001">
    <property type="protein sequence ID" value="RJF83682.1"/>
    <property type="molecule type" value="Genomic_DNA"/>
</dbReference>
<comment type="caution">
    <text evidence="2">The sequence shown here is derived from an EMBL/GenBank/DDBJ whole genome shotgun (WGS) entry which is preliminary data.</text>
</comment>
<dbReference type="RefSeq" id="WP_119829322.1">
    <property type="nucleotide sequence ID" value="NZ_QYUL01000001.1"/>
</dbReference>
<dbReference type="OrthoDB" id="9798388at2"/>
<dbReference type="Proteomes" id="UP000283458">
    <property type="component" value="Unassembled WGS sequence"/>
</dbReference>
<reference evidence="2 3" key="1">
    <citation type="submission" date="2018-09" db="EMBL/GenBank/DDBJ databases">
        <authorList>
            <person name="Zhu H."/>
        </authorList>
    </citation>
    <scope>NUCLEOTIDE SEQUENCE [LARGE SCALE GENOMIC DNA]</scope>
    <source>
        <strain evidence="2 3">K2W22B-5</strain>
    </source>
</reference>
<name>A0A418W0X1_9PROT</name>
<dbReference type="InterPro" id="IPR009288">
    <property type="entry name" value="AIG2-like_dom"/>
</dbReference>
<organism evidence="2 3">
    <name type="scientific">Azospirillum cavernae</name>
    <dbReference type="NCBI Taxonomy" id="2320860"/>
    <lineage>
        <taxon>Bacteria</taxon>
        <taxon>Pseudomonadati</taxon>
        <taxon>Pseudomonadota</taxon>
        <taxon>Alphaproteobacteria</taxon>
        <taxon>Rhodospirillales</taxon>
        <taxon>Azospirillaceae</taxon>
        <taxon>Azospirillum</taxon>
    </lineage>
</organism>
<dbReference type="Pfam" id="PF06094">
    <property type="entry name" value="GGACT"/>
    <property type="match status" value="1"/>
</dbReference>
<evidence type="ECO:0000313" key="3">
    <source>
        <dbReference type="Proteomes" id="UP000283458"/>
    </source>
</evidence>
<dbReference type="CDD" id="cd06661">
    <property type="entry name" value="GGCT_like"/>
    <property type="match status" value="1"/>
</dbReference>
<keyword evidence="2" id="KW-0808">Transferase</keyword>
<dbReference type="SUPFAM" id="SSF110857">
    <property type="entry name" value="Gamma-glutamyl cyclotransferase-like"/>
    <property type="match status" value="1"/>
</dbReference>
<protein>
    <submittedName>
        <fullName evidence="2">Gamma-glutamylcyclotransferase</fullName>
    </submittedName>
</protein>
<dbReference type="InterPro" id="IPR013024">
    <property type="entry name" value="GGCT-like"/>
</dbReference>
<sequence length="115" mass="12614">MPLLFSYGTLQQDDVQQATFGRLLQGYTDQLVGYDRTMVPIDDPQVVKTSGKTHHPIIAFSGDNADRVDGTVFEITDAELAQADAYEVAAYKRVAADTAAGRSVWVYVDARFAPI</sequence>
<accession>A0A418W0X1</accession>
<keyword evidence="3" id="KW-1185">Reference proteome</keyword>
<proteinExistence type="predicted"/>
<dbReference type="AlphaFoldDB" id="A0A418W0X1"/>
<dbReference type="InterPro" id="IPR036568">
    <property type="entry name" value="GGCT-like_sf"/>
</dbReference>
<feature type="domain" description="Gamma-glutamylcyclotransferase AIG2-like" evidence="1">
    <location>
        <begin position="4"/>
        <end position="108"/>
    </location>
</feature>
<dbReference type="GO" id="GO:0016740">
    <property type="term" value="F:transferase activity"/>
    <property type="evidence" value="ECO:0007669"/>
    <property type="project" value="UniProtKB-KW"/>
</dbReference>
<evidence type="ECO:0000259" key="1">
    <source>
        <dbReference type="Pfam" id="PF06094"/>
    </source>
</evidence>